<evidence type="ECO:0000256" key="2">
    <source>
        <dbReference type="ARBA" id="ARBA00023043"/>
    </source>
</evidence>
<keyword evidence="2 3" id="KW-0040">ANK repeat</keyword>
<keyword evidence="5" id="KW-1185">Reference proteome</keyword>
<evidence type="ECO:0000256" key="1">
    <source>
        <dbReference type="ARBA" id="ARBA00022737"/>
    </source>
</evidence>
<keyword evidence="1" id="KW-0677">Repeat</keyword>
<evidence type="ECO:0000256" key="3">
    <source>
        <dbReference type="PROSITE-ProRule" id="PRU00023"/>
    </source>
</evidence>
<gene>
    <name evidence="4" type="ORF">K505DRAFT_365571</name>
</gene>
<dbReference type="PANTHER" id="PTHR24198:SF165">
    <property type="entry name" value="ANKYRIN REPEAT-CONTAINING PROTEIN-RELATED"/>
    <property type="match status" value="1"/>
</dbReference>
<name>A0A6A6WZI3_9PLEO</name>
<dbReference type="SMART" id="SM00248">
    <property type="entry name" value="ANK"/>
    <property type="match status" value="4"/>
</dbReference>
<dbReference type="InterPro" id="IPR036770">
    <property type="entry name" value="Ankyrin_rpt-contain_sf"/>
</dbReference>
<dbReference type="Proteomes" id="UP000799757">
    <property type="component" value="Unassembled WGS sequence"/>
</dbReference>
<dbReference type="AlphaFoldDB" id="A0A6A6WZI3"/>
<protein>
    <submittedName>
        <fullName evidence="4">Ankyrin</fullName>
    </submittedName>
</protein>
<dbReference type="InterPro" id="IPR002110">
    <property type="entry name" value="Ankyrin_rpt"/>
</dbReference>
<evidence type="ECO:0000313" key="4">
    <source>
        <dbReference type="EMBL" id="KAF2789499.1"/>
    </source>
</evidence>
<dbReference type="SUPFAM" id="SSF48403">
    <property type="entry name" value="Ankyrin repeat"/>
    <property type="match status" value="1"/>
</dbReference>
<feature type="repeat" description="ANK" evidence="3">
    <location>
        <begin position="225"/>
        <end position="257"/>
    </location>
</feature>
<evidence type="ECO:0000313" key="5">
    <source>
        <dbReference type="Proteomes" id="UP000799757"/>
    </source>
</evidence>
<dbReference type="PROSITE" id="PS50088">
    <property type="entry name" value="ANK_REPEAT"/>
    <property type="match status" value="1"/>
</dbReference>
<sequence>MLLEHGFNANTVDHHGDPCIFQAVIHNITGIVRMLLHWGASMNEDHWISLVSDAASISPVDIVSMLLDHLEGKHDKRWRIPPLQIALESAVKFGIEQKRFTLVQYLLKRGTSFKYTGPGKLSNCGALAMATATVATMKPSFSDSNYMDTINLFLDHGYDINAPQVRKTWAGVYGSPWRAVFRFCNHSMLDLLLGHNGFRPLEFALIGRSFFQQPAVVMHLRSGAKSPSALHLAVLHDRRNLIKLLLDYNVDRDQESDFNWPLMTPVEYARKTQKWDCLRILKEYVPRDGRLTEDSGHSKDVFHIDTLLAYP</sequence>
<dbReference type="EMBL" id="MU002133">
    <property type="protein sequence ID" value="KAF2789499.1"/>
    <property type="molecule type" value="Genomic_DNA"/>
</dbReference>
<dbReference type="PANTHER" id="PTHR24198">
    <property type="entry name" value="ANKYRIN REPEAT AND PROTEIN KINASE DOMAIN-CONTAINING PROTEIN"/>
    <property type="match status" value="1"/>
</dbReference>
<organism evidence="4 5">
    <name type="scientific">Melanomma pulvis-pyrius CBS 109.77</name>
    <dbReference type="NCBI Taxonomy" id="1314802"/>
    <lineage>
        <taxon>Eukaryota</taxon>
        <taxon>Fungi</taxon>
        <taxon>Dikarya</taxon>
        <taxon>Ascomycota</taxon>
        <taxon>Pezizomycotina</taxon>
        <taxon>Dothideomycetes</taxon>
        <taxon>Pleosporomycetidae</taxon>
        <taxon>Pleosporales</taxon>
        <taxon>Melanommataceae</taxon>
        <taxon>Melanomma</taxon>
    </lineage>
</organism>
<dbReference type="Gene3D" id="1.25.40.20">
    <property type="entry name" value="Ankyrin repeat-containing domain"/>
    <property type="match status" value="2"/>
</dbReference>
<reference evidence="4" key="1">
    <citation type="journal article" date="2020" name="Stud. Mycol.">
        <title>101 Dothideomycetes genomes: a test case for predicting lifestyles and emergence of pathogens.</title>
        <authorList>
            <person name="Haridas S."/>
            <person name="Albert R."/>
            <person name="Binder M."/>
            <person name="Bloem J."/>
            <person name="Labutti K."/>
            <person name="Salamov A."/>
            <person name="Andreopoulos B."/>
            <person name="Baker S."/>
            <person name="Barry K."/>
            <person name="Bills G."/>
            <person name="Bluhm B."/>
            <person name="Cannon C."/>
            <person name="Castanera R."/>
            <person name="Culley D."/>
            <person name="Daum C."/>
            <person name="Ezra D."/>
            <person name="Gonzalez J."/>
            <person name="Henrissat B."/>
            <person name="Kuo A."/>
            <person name="Liang C."/>
            <person name="Lipzen A."/>
            <person name="Lutzoni F."/>
            <person name="Magnuson J."/>
            <person name="Mondo S."/>
            <person name="Nolan M."/>
            <person name="Ohm R."/>
            <person name="Pangilinan J."/>
            <person name="Park H.-J."/>
            <person name="Ramirez L."/>
            <person name="Alfaro M."/>
            <person name="Sun H."/>
            <person name="Tritt A."/>
            <person name="Yoshinaga Y."/>
            <person name="Zwiers L.-H."/>
            <person name="Turgeon B."/>
            <person name="Goodwin S."/>
            <person name="Spatafora J."/>
            <person name="Crous P."/>
            <person name="Grigoriev I."/>
        </authorList>
    </citation>
    <scope>NUCLEOTIDE SEQUENCE</scope>
    <source>
        <strain evidence="4">CBS 109.77</strain>
    </source>
</reference>
<accession>A0A6A6WZI3</accession>
<proteinExistence type="predicted"/>